<dbReference type="InterPro" id="IPR003819">
    <property type="entry name" value="TauD/TfdA-like"/>
</dbReference>
<evidence type="ECO:0000259" key="6">
    <source>
        <dbReference type="Pfam" id="PF02668"/>
    </source>
</evidence>
<dbReference type="Proteomes" id="UP001139516">
    <property type="component" value="Unassembled WGS sequence"/>
</dbReference>
<dbReference type="AlphaFoldDB" id="A0A9X2BXV1"/>
<proteinExistence type="inferred from homology"/>
<keyword evidence="8" id="KW-1185">Reference proteome</keyword>
<dbReference type="Pfam" id="PF02668">
    <property type="entry name" value="TauD"/>
    <property type="match status" value="1"/>
</dbReference>
<dbReference type="InterPro" id="IPR051178">
    <property type="entry name" value="TfdA_dioxygenase"/>
</dbReference>
<dbReference type="SUPFAM" id="SSF51197">
    <property type="entry name" value="Clavaminate synthase-like"/>
    <property type="match status" value="1"/>
</dbReference>
<comment type="caution">
    <text evidence="7">The sequence shown here is derived from an EMBL/GenBank/DDBJ whole genome shotgun (WGS) entry which is preliminary data.</text>
</comment>
<dbReference type="PANTHER" id="PTHR43779:SF3">
    <property type="entry name" value="(3R)-3-[(CARBOXYMETHYL)AMINO]FATTY ACID OXYGENASE_DECARBOXYLASE"/>
    <property type="match status" value="1"/>
</dbReference>
<keyword evidence="4" id="KW-0560">Oxidoreductase</keyword>
<keyword evidence="2" id="KW-0479">Metal-binding</keyword>
<dbReference type="Gene3D" id="3.60.130.10">
    <property type="entry name" value="Clavaminate synthase-like"/>
    <property type="match status" value="1"/>
</dbReference>
<keyword evidence="5" id="KW-0408">Iron</keyword>
<dbReference type="EMBL" id="JALPRX010000137">
    <property type="protein sequence ID" value="MCK8787661.1"/>
    <property type="molecule type" value="Genomic_DNA"/>
</dbReference>
<evidence type="ECO:0000256" key="4">
    <source>
        <dbReference type="ARBA" id="ARBA00023002"/>
    </source>
</evidence>
<sequence>MSSTAGPRAAGVESIVGAAGGQAAGERADHPLTPLTPVFAARMDGFDLRRPLTAAEAAAIEAAMDRYAVLVFPGQQLDDEQQLAFGSNFGPVEDTPTLVDQERRRLATARINDISNLGADGRILAADDRRRMFNLGNRLWHSDSSFKATPAKYSMLHARVIPPEGGETEFADMRAAWDALPAKEQARIRDLVCEHSLIFSRAMLGFDEFTPAERERCAPVPQRLVRRHAGSGRLSLYLSSHAGRIRGWPVPEALMLLRDLVEHATQRAFVYSHRWSVNDLVVWDNRCTMHRGRAYDDKAYPRDMRRVTLMDSASTLEQAA</sequence>
<dbReference type="GO" id="GO:0046872">
    <property type="term" value="F:metal ion binding"/>
    <property type="evidence" value="ECO:0007669"/>
    <property type="project" value="UniProtKB-KW"/>
</dbReference>
<dbReference type="RefSeq" id="WP_248669711.1">
    <property type="nucleotide sequence ID" value="NZ_JALPRX010000137.1"/>
</dbReference>
<accession>A0A9X2BXV1</accession>
<comment type="similarity">
    <text evidence="1">Belongs to the TfdA dioxygenase family.</text>
</comment>
<evidence type="ECO:0000313" key="8">
    <source>
        <dbReference type="Proteomes" id="UP001139516"/>
    </source>
</evidence>
<feature type="domain" description="TauD/TfdA-like" evidence="6">
    <location>
        <begin position="33"/>
        <end position="308"/>
    </location>
</feature>
<evidence type="ECO:0000256" key="3">
    <source>
        <dbReference type="ARBA" id="ARBA00022964"/>
    </source>
</evidence>
<keyword evidence="3 7" id="KW-0223">Dioxygenase</keyword>
<evidence type="ECO:0000256" key="5">
    <source>
        <dbReference type="ARBA" id="ARBA00023004"/>
    </source>
</evidence>
<dbReference type="PANTHER" id="PTHR43779">
    <property type="entry name" value="DIOXYGENASE RV0097-RELATED"/>
    <property type="match status" value="1"/>
</dbReference>
<evidence type="ECO:0000256" key="1">
    <source>
        <dbReference type="ARBA" id="ARBA00005896"/>
    </source>
</evidence>
<dbReference type="GO" id="GO:0016706">
    <property type="term" value="F:2-oxoglutarate-dependent dioxygenase activity"/>
    <property type="evidence" value="ECO:0007669"/>
    <property type="project" value="UniProtKB-ARBA"/>
</dbReference>
<evidence type="ECO:0000313" key="7">
    <source>
        <dbReference type="EMBL" id="MCK8787661.1"/>
    </source>
</evidence>
<organism evidence="7 8">
    <name type="scientific">Roseomonas acroporae</name>
    <dbReference type="NCBI Taxonomy" id="2937791"/>
    <lineage>
        <taxon>Bacteria</taxon>
        <taxon>Pseudomonadati</taxon>
        <taxon>Pseudomonadota</taxon>
        <taxon>Alphaproteobacteria</taxon>
        <taxon>Acetobacterales</taxon>
        <taxon>Roseomonadaceae</taxon>
        <taxon>Roseomonas</taxon>
    </lineage>
</organism>
<name>A0A9X2BXV1_9PROT</name>
<dbReference type="InterPro" id="IPR042098">
    <property type="entry name" value="TauD-like_sf"/>
</dbReference>
<gene>
    <name evidence="7" type="ORF">M0638_25160</name>
</gene>
<protein>
    <submittedName>
        <fullName evidence="7">TauD/TfdA family dioxygenase</fullName>
    </submittedName>
</protein>
<evidence type="ECO:0000256" key="2">
    <source>
        <dbReference type="ARBA" id="ARBA00022723"/>
    </source>
</evidence>
<reference evidence="7" key="1">
    <citation type="submission" date="2022-04" db="EMBL/GenBank/DDBJ databases">
        <title>Roseomonas acroporae sp. nov., isolated from coral Acropora digitifera.</title>
        <authorList>
            <person name="Sun H."/>
        </authorList>
    </citation>
    <scope>NUCLEOTIDE SEQUENCE</scope>
    <source>
        <strain evidence="7">NAR14</strain>
    </source>
</reference>